<name>A0AAN7B1H9_9PEZI</name>
<feature type="domain" description="C2H2-type" evidence="2">
    <location>
        <begin position="1"/>
        <end position="28"/>
    </location>
</feature>
<proteinExistence type="predicted"/>
<dbReference type="GO" id="GO:0008270">
    <property type="term" value="F:zinc ion binding"/>
    <property type="evidence" value="ECO:0007669"/>
    <property type="project" value="UniProtKB-KW"/>
</dbReference>
<dbReference type="PROSITE" id="PS50157">
    <property type="entry name" value="ZINC_FINGER_C2H2_2"/>
    <property type="match status" value="1"/>
</dbReference>
<evidence type="ECO:0000259" key="2">
    <source>
        <dbReference type="PROSITE" id="PS50157"/>
    </source>
</evidence>
<evidence type="ECO:0000313" key="4">
    <source>
        <dbReference type="Proteomes" id="UP001301769"/>
    </source>
</evidence>
<dbReference type="InterPro" id="IPR013087">
    <property type="entry name" value="Znf_C2H2_type"/>
</dbReference>
<accession>A0AAN7B1H9</accession>
<keyword evidence="4" id="KW-1185">Reference proteome</keyword>
<keyword evidence="1" id="KW-0862">Zinc</keyword>
<gene>
    <name evidence="3" type="ORF">QBC37DRAFT_300803</name>
</gene>
<reference evidence="3" key="1">
    <citation type="journal article" date="2023" name="Mol. Phylogenet. Evol.">
        <title>Genome-scale phylogeny and comparative genomics of the fungal order Sordariales.</title>
        <authorList>
            <person name="Hensen N."/>
            <person name="Bonometti L."/>
            <person name="Westerberg I."/>
            <person name="Brannstrom I.O."/>
            <person name="Guillou S."/>
            <person name="Cros-Aarteil S."/>
            <person name="Calhoun S."/>
            <person name="Haridas S."/>
            <person name="Kuo A."/>
            <person name="Mondo S."/>
            <person name="Pangilinan J."/>
            <person name="Riley R."/>
            <person name="LaButti K."/>
            <person name="Andreopoulos B."/>
            <person name="Lipzen A."/>
            <person name="Chen C."/>
            <person name="Yan M."/>
            <person name="Daum C."/>
            <person name="Ng V."/>
            <person name="Clum A."/>
            <person name="Steindorff A."/>
            <person name="Ohm R.A."/>
            <person name="Martin F."/>
            <person name="Silar P."/>
            <person name="Natvig D.O."/>
            <person name="Lalanne C."/>
            <person name="Gautier V."/>
            <person name="Ament-Velasquez S.L."/>
            <person name="Kruys A."/>
            <person name="Hutchinson M.I."/>
            <person name="Powell A.J."/>
            <person name="Barry K."/>
            <person name="Miller A.N."/>
            <person name="Grigoriev I.V."/>
            <person name="Debuchy R."/>
            <person name="Gladieux P."/>
            <person name="Hiltunen Thoren M."/>
            <person name="Johannesson H."/>
        </authorList>
    </citation>
    <scope>NUCLEOTIDE SEQUENCE</scope>
    <source>
        <strain evidence="3">PSN293</strain>
    </source>
</reference>
<protein>
    <recommendedName>
        <fullName evidence="2">C2H2-type domain-containing protein</fullName>
    </recommendedName>
</protein>
<dbReference type="PROSITE" id="PS00028">
    <property type="entry name" value="ZINC_FINGER_C2H2_1"/>
    <property type="match status" value="1"/>
</dbReference>
<sequence length="169" mass="19252">CCFICSRGFSNRSCLTRHFRDAHLVDGTFNNPFACPVCKRAGAVEVVVHDPAQWCNYFEYTYGLTYILRVNLGVNPRDCASNLGLTCFFCEAPMTSTSILLAHMNRTEIFRFRKDGRIACHPCTREGRVGGEPMSIWEWLTHARVVHKWSFPYELCLFCGHLCAPGRGF</sequence>
<dbReference type="EMBL" id="MU858413">
    <property type="protein sequence ID" value="KAK4206437.1"/>
    <property type="molecule type" value="Genomic_DNA"/>
</dbReference>
<feature type="non-terminal residue" evidence="3">
    <location>
        <position position="1"/>
    </location>
</feature>
<dbReference type="AlphaFoldDB" id="A0AAN7B1H9"/>
<keyword evidence="1" id="KW-0479">Metal-binding</keyword>
<evidence type="ECO:0000313" key="3">
    <source>
        <dbReference type="EMBL" id="KAK4206437.1"/>
    </source>
</evidence>
<comment type="caution">
    <text evidence="3">The sequence shown here is derived from an EMBL/GenBank/DDBJ whole genome shotgun (WGS) entry which is preliminary data.</text>
</comment>
<keyword evidence="1" id="KW-0863">Zinc-finger</keyword>
<reference evidence="3" key="2">
    <citation type="submission" date="2023-05" db="EMBL/GenBank/DDBJ databases">
        <authorList>
            <consortium name="Lawrence Berkeley National Laboratory"/>
            <person name="Steindorff A."/>
            <person name="Hensen N."/>
            <person name="Bonometti L."/>
            <person name="Westerberg I."/>
            <person name="Brannstrom I.O."/>
            <person name="Guillou S."/>
            <person name="Cros-Aarteil S."/>
            <person name="Calhoun S."/>
            <person name="Haridas S."/>
            <person name="Kuo A."/>
            <person name="Mondo S."/>
            <person name="Pangilinan J."/>
            <person name="Riley R."/>
            <person name="Labutti K."/>
            <person name="Andreopoulos B."/>
            <person name="Lipzen A."/>
            <person name="Chen C."/>
            <person name="Yanf M."/>
            <person name="Daum C."/>
            <person name="Ng V."/>
            <person name="Clum A."/>
            <person name="Ohm R."/>
            <person name="Martin F."/>
            <person name="Silar P."/>
            <person name="Natvig D."/>
            <person name="Lalanne C."/>
            <person name="Gautier V."/>
            <person name="Ament-Velasquez S.L."/>
            <person name="Kruys A."/>
            <person name="Hutchinson M.I."/>
            <person name="Powell A.J."/>
            <person name="Barry K."/>
            <person name="Miller A.N."/>
            <person name="Grigoriev I.V."/>
            <person name="Debuchy R."/>
            <person name="Gladieux P."/>
            <person name="Thoren M.H."/>
            <person name="Johannesson H."/>
        </authorList>
    </citation>
    <scope>NUCLEOTIDE SEQUENCE</scope>
    <source>
        <strain evidence="3">PSN293</strain>
    </source>
</reference>
<organism evidence="3 4">
    <name type="scientific">Rhypophila decipiens</name>
    <dbReference type="NCBI Taxonomy" id="261697"/>
    <lineage>
        <taxon>Eukaryota</taxon>
        <taxon>Fungi</taxon>
        <taxon>Dikarya</taxon>
        <taxon>Ascomycota</taxon>
        <taxon>Pezizomycotina</taxon>
        <taxon>Sordariomycetes</taxon>
        <taxon>Sordariomycetidae</taxon>
        <taxon>Sordariales</taxon>
        <taxon>Naviculisporaceae</taxon>
        <taxon>Rhypophila</taxon>
    </lineage>
</organism>
<evidence type="ECO:0000256" key="1">
    <source>
        <dbReference type="PROSITE-ProRule" id="PRU00042"/>
    </source>
</evidence>
<dbReference type="Proteomes" id="UP001301769">
    <property type="component" value="Unassembled WGS sequence"/>
</dbReference>